<keyword evidence="2" id="KW-1185">Reference proteome</keyword>
<dbReference type="AlphaFoldDB" id="A0A6L9ED59"/>
<dbReference type="RefSeq" id="WP_161435599.1">
    <property type="nucleotide sequence ID" value="NZ_WXYO01000005.1"/>
</dbReference>
<evidence type="ECO:0000313" key="2">
    <source>
        <dbReference type="Proteomes" id="UP000475249"/>
    </source>
</evidence>
<reference evidence="1 2" key="1">
    <citation type="submission" date="2020-01" db="EMBL/GenBank/DDBJ databases">
        <title>Bacteria diversity of Porities sp.</title>
        <authorList>
            <person name="Wang G."/>
        </authorList>
    </citation>
    <scope>NUCLEOTIDE SEQUENCE [LARGE SCALE GENOMIC DNA]</scope>
    <source>
        <strain evidence="1 2">R33</strain>
    </source>
</reference>
<accession>A0A6L9ED59</accession>
<organism evidence="1 2">
    <name type="scientific">Poritiphilus flavus</name>
    <dbReference type="NCBI Taxonomy" id="2697053"/>
    <lineage>
        <taxon>Bacteria</taxon>
        <taxon>Pseudomonadati</taxon>
        <taxon>Bacteroidota</taxon>
        <taxon>Flavobacteriia</taxon>
        <taxon>Flavobacteriales</taxon>
        <taxon>Flavobacteriaceae</taxon>
        <taxon>Poritiphilus</taxon>
    </lineage>
</organism>
<name>A0A6L9ED59_9FLAO</name>
<proteinExistence type="predicted"/>
<gene>
    <name evidence="1" type="ORF">GTQ38_11150</name>
</gene>
<protein>
    <recommendedName>
        <fullName evidence="3">Adhesin domain-containing protein</fullName>
    </recommendedName>
</protein>
<comment type="caution">
    <text evidence="1">The sequence shown here is derived from an EMBL/GenBank/DDBJ whole genome shotgun (WGS) entry which is preliminary data.</text>
</comment>
<evidence type="ECO:0000313" key="1">
    <source>
        <dbReference type="EMBL" id="NAS12561.1"/>
    </source>
</evidence>
<dbReference type="Proteomes" id="UP000475249">
    <property type="component" value="Unassembled WGS sequence"/>
</dbReference>
<evidence type="ECO:0008006" key="3">
    <source>
        <dbReference type="Google" id="ProtNLM"/>
    </source>
</evidence>
<dbReference type="EMBL" id="WXYO01000005">
    <property type="protein sequence ID" value="NAS12561.1"/>
    <property type="molecule type" value="Genomic_DNA"/>
</dbReference>
<sequence length="214" mass="23410">MRRFFMKRGAIVLLFLIFSNGLLGQKLIEKKLISPGIRSVQVDTANCFEVELQNSASEELTVEASIEGEYSKDLLVKISEEGTTLKVSAGFQPNFRNPNDKLSAHKVVSIALIVRIPQFRQVKVYGTNSNITVSGNYKALSVTLDDGRCILNNVGYDTAVTTASGDILVYSEAGIVDALSKFGTVKDTRIPPGDNRYLLRTTSGNVTISKTDKL</sequence>